<dbReference type="Pfam" id="PF10294">
    <property type="entry name" value="Methyltransf_16"/>
    <property type="match status" value="1"/>
</dbReference>
<dbReference type="EMBL" id="SOYY01000015">
    <property type="protein sequence ID" value="KAA0711402.1"/>
    <property type="molecule type" value="Genomic_DNA"/>
</dbReference>
<reference evidence="3 4" key="1">
    <citation type="journal article" date="2019" name="Mol. Ecol. Resour.">
        <title>Chromosome-level genome assembly of Triplophysa tibetana, a fish adapted to the harsh high-altitude environment of the Tibetan Plateau.</title>
        <authorList>
            <person name="Yang X."/>
            <person name="Liu H."/>
            <person name="Ma Z."/>
            <person name="Zou Y."/>
            <person name="Zou M."/>
            <person name="Mao Y."/>
            <person name="Li X."/>
            <person name="Wang H."/>
            <person name="Chen T."/>
            <person name="Wang W."/>
            <person name="Yang R."/>
        </authorList>
    </citation>
    <scope>NUCLEOTIDE SEQUENCE [LARGE SCALE GENOMIC DNA]</scope>
    <source>
        <strain evidence="3">TTIB1903HZAU</strain>
        <tissue evidence="3">Muscle</tissue>
    </source>
</reference>
<accession>A0A5A9NN45</accession>
<dbReference type="PANTHER" id="PTHR14614">
    <property type="entry name" value="HEPATOCELLULAR CARCINOMA-ASSOCIATED ANTIGEN"/>
    <property type="match status" value="1"/>
</dbReference>
<dbReference type="GO" id="GO:0032991">
    <property type="term" value="C:protein-containing complex"/>
    <property type="evidence" value="ECO:0007669"/>
    <property type="project" value="TreeGrafter"/>
</dbReference>
<keyword evidence="2" id="KW-0949">S-adenosyl-L-methionine</keyword>
<dbReference type="OrthoDB" id="413520at2759"/>
<dbReference type="PANTHER" id="PTHR14614:SF44">
    <property type="entry name" value="PROTEIN N-LYSINE METHYLTRANSFERASE METTL21D"/>
    <property type="match status" value="1"/>
</dbReference>
<evidence type="ECO:0000313" key="3">
    <source>
        <dbReference type="EMBL" id="KAA0711402.1"/>
    </source>
</evidence>
<gene>
    <name evidence="3" type="ORF">E1301_Tti006307</name>
</gene>
<dbReference type="InterPro" id="IPR029063">
    <property type="entry name" value="SAM-dependent_MTases_sf"/>
</dbReference>
<keyword evidence="3" id="KW-0808">Transferase</keyword>
<evidence type="ECO:0000256" key="1">
    <source>
        <dbReference type="ARBA" id="ARBA00022603"/>
    </source>
</evidence>
<evidence type="ECO:0000313" key="4">
    <source>
        <dbReference type="Proteomes" id="UP000324632"/>
    </source>
</evidence>
<dbReference type="GO" id="GO:0005829">
    <property type="term" value="C:cytosol"/>
    <property type="evidence" value="ECO:0007669"/>
    <property type="project" value="TreeGrafter"/>
</dbReference>
<dbReference type="InterPro" id="IPR019410">
    <property type="entry name" value="Methyltransf_16"/>
</dbReference>
<organism evidence="3 4">
    <name type="scientific">Triplophysa tibetana</name>
    <dbReference type="NCBI Taxonomy" id="1572043"/>
    <lineage>
        <taxon>Eukaryota</taxon>
        <taxon>Metazoa</taxon>
        <taxon>Chordata</taxon>
        <taxon>Craniata</taxon>
        <taxon>Vertebrata</taxon>
        <taxon>Euteleostomi</taxon>
        <taxon>Actinopterygii</taxon>
        <taxon>Neopterygii</taxon>
        <taxon>Teleostei</taxon>
        <taxon>Ostariophysi</taxon>
        <taxon>Cypriniformes</taxon>
        <taxon>Nemacheilidae</taxon>
        <taxon>Triplophysa</taxon>
    </lineage>
</organism>
<dbReference type="Proteomes" id="UP000324632">
    <property type="component" value="Chromosome 15"/>
</dbReference>
<evidence type="ECO:0000256" key="2">
    <source>
        <dbReference type="ARBA" id="ARBA00022691"/>
    </source>
</evidence>
<keyword evidence="4" id="KW-1185">Reference proteome</keyword>
<name>A0A5A9NN45_9TELE</name>
<sequence length="223" mass="25181">MAADEESEDYFVREIEKNNGSVLRMYQCSKGDVGCVVWDAAIVLSKYLETQQFYNVESDASTWSAKTIIELGAGTGLVGLVAATLGANVTVTDLEDLQHLLRLNIRKNQGLIRTGSITAKVLKWGENVEDFLPHPHYILMADCIYYEQSVEPLAETLKLLAGPETHIMCCYEQRTVGVNPEIEKRFFELLLQDFQSEEVPLEKQDSEFSSPDIHLLHLRRKAI</sequence>
<dbReference type="GO" id="GO:0032259">
    <property type="term" value="P:methylation"/>
    <property type="evidence" value="ECO:0007669"/>
    <property type="project" value="UniProtKB-KW"/>
</dbReference>
<proteinExistence type="predicted"/>
<comment type="caution">
    <text evidence="3">The sequence shown here is derived from an EMBL/GenBank/DDBJ whole genome shotgun (WGS) entry which is preliminary data.</text>
</comment>
<dbReference type="Gene3D" id="3.40.50.150">
    <property type="entry name" value="Vaccinia Virus protein VP39"/>
    <property type="match status" value="1"/>
</dbReference>
<dbReference type="SUPFAM" id="SSF53335">
    <property type="entry name" value="S-adenosyl-L-methionine-dependent methyltransferases"/>
    <property type="match status" value="1"/>
</dbReference>
<protein>
    <submittedName>
        <fullName evidence="3">Protein-lysine methyltransferase METTL21D</fullName>
    </submittedName>
</protein>
<dbReference type="GO" id="GO:0008168">
    <property type="term" value="F:methyltransferase activity"/>
    <property type="evidence" value="ECO:0007669"/>
    <property type="project" value="UniProtKB-KW"/>
</dbReference>
<keyword evidence="1 3" id="KW-0489">Methyltransferase</keyword>
<dbReference type="AlphaFoldDB" id="A0A5A9NN45"/>